<dbReference type="EMBL" id="BMJM01000014">
    <property type="protein sequence ID" value="GGE20650.1"/>
    <property type="molecule type" value="Genomic_DNA"/>
</dbReference>
<feature type="domain" description="tRNA/rRNA methyltransferase SpoU type" evidence="5">
    <location>
        <begin position="10"/>
        <end position="157"/>
    </location>
</feature>
<dbReference type="InterPro" id="IPR029026">
    <property type="entry name" value="tRNA_m1G_MTases_N"/>
</dbReference>
<name>A0A916ZZV6_9SPHN</name>
<dbReference type="GO" id="GO:0008173">
    <property type="term" value="F:RNA methyltransferase activity"/>
    <property type="evidence" value="ECO:0007669"/>
    <property type="project" value="InterPro"/>
</dbReference>
<dbReference type="Gene3D" id="3.40.1280.10">
    <property type="match status" value="1"/>
</dbReference>
<gene>
    <name evidence="6" type="primary">trmJ</name>
    <name evidence="6" type="ORF">GCM10011529_29140</name>
</gene>
<dbReference type="Gene3D" id="1.10.8.590">
    <property type="match status" value="1"/>
</dbReference>
<reference evidence="6" key="2">
    <citation type="submission" date="2020-09" db="EMBL/GenBank/DDBJ databases">
        <authorList>
            <person name="Sun Q."/>
            <person name="Zhou Y."/>
        </authorList>
    </citation>
    <scope>NUCLEOTIDE SEQUENCE</scope>
    <source>
        <strain evidence="6">CGMCC 1.15519</strain>
    </source>
</reference>
<dbReference type="SUPFAM" id="SSF75217">
    <property type="entry name" value="alpha/beta knot"/>
    <property type="match status" value="1"/>
</dbReference>
<dbReference type="AlphaFoldDB" id="A0A916ZZV6"/>
<evidence type="ECO:0000256" key="1">
    <source>
        <dbReference type="ARBA" id="ARBA00007228"/>
    </source>
</evidence>
<keyword evidence="2" id="KW-0489">Methyltransferase</keyword>
<proteinExistence type="inferred from homology"/>
<dbReference type="PIRSF" id="PIRSF004808">
    <property type="entry name" value="LasT"/>
    <property type="match status" value="1"/>
</dbReference>
<dbReference type="GO" id="GO:0005829">
    <property type="term" value="C:cytosol"/>
    <property type="evidence" value="ECO:0007669"/>
    <property type="project" value="TreeGrafter"/>
</dbReference>
<evidence type="ECO:0000256" key="3">
    <source>
        <dbReference type="ARBA" id="ARBA00022679"/>
    </source>
</evidence>
<dbReference type="Pfam" id="PF00588">
    <property type="entry name" value="SpoU_methylase"/>
    <property type="match status" value="1"/>
</dbReference>
<dbReference type="InterPro" id="IPR029028">
    <property type="entry name" value="Alpha/beta_knot_MTases"/>
</dbReference>
<dbReference type="PANTHER" id="PTHR42786:SF7">
    <property type="entry name" value="TRNA_RRNA METHYLTRANSFERASE SPOU TYPE DOMAIN-CONTAINING PROTEIN"/>
    <property type="match status" value="1"/>
</dbReference>
<evidence type="ECO:0000313" key="7">
    <source>
        <dbReference type="Proteomes" id="UP000635071"/>
    </source>
</evidence>
<reference evidence="6" key="1">
    <citation type="journal article" date="2014" name="Int. J. Syst. Evol. Microbiol.">
        <title>Complete genome sequence of Corynebacterium casei LMG S-19264T (=DSM 44701T), isolated from a smear-ripened cheese.</title>
        <authorList>
            <consortium name="US DOE Joint Genome Institute (JGI-PGF)"/>
            <person name="Walter F."/>
            <person name="Albersmeier A."/>
            <person name="Kalinowski J."/>
            <person name="Ruckert C."/>
        </authorList>
    </citation>
    <scope>NUCLEOTIDE SEQUENCE</scope>
    <source>
        <strain evidence="6">CGMCC 1.15519</strain>
    </source>
</reference>
<dbReference type="PANTHER" id="PTHR42786">
    <property type="entry name" value="TRNA/RRNA METHYLTRANSFERASE"/>
    <property type="match status" value="1"/>
</dbReference>
<evidence type="ECO:0000313" key="6">
    <source>
        <dbReference type="EMBL" id="GGE20650.1"/>
    </source>
</evidence>
<keyword evidence="3" id="KW-0808">Transferase</keyword>
<keyword evidence="4" id="KW-0949">S-adenosyl-L-methionine</keyword>
<evidence type="ECO:0000259" key="5">
    <source>
        <dbReference type="Pfam" id="PF00588"/>
    </source>
</evidence>
<organism evidence="6 7">
    <name type="scientific">Sandarakinorhabdus glacialis</name>
    <dbReference type="NCBI Taxonomy" id="1614636"/>
    <lineage>
        <taxon>Bacteria</taxon>
        <taxon>Pseudomonadati</taxon>
        <taxon>Pseudomonadota</taxon>
        <taxon>Alphaproteobacteria</taxon>
        <taxon>Sphingomonadales</taxon>
        <taxon>Sphingosinicellaceae</taxon>
        <taxon>Sandarakinorhabdus</taxon>
    </lineage>
</organism>
<dbReference type="CDD" id="cd18093">
    <property type="entry name" value="SpoU-like_TrmJ"/>
    <property type="match status" value="1"/>
</dbReference>
<sequence length="244" mass="25576">MTRPIGPAPAVILVRPQLGVNIGACARAMLNFGLTDLRLVSPRDGWPNADAGPAASGADIVLQHAQVFDTVAQACAGLGLVFATTIRGRELVRRVVTPAQAAAEFHGLPGAGGLIFGPERTGLETEDLAVAHAIVTIPVNPDFGSLNLAQAVLVTAYEWFRQGSDAAEAVLVNHEGPAPHEELEGLITAVDAQLVGNGYYNPVAGRAAAARLVMRNLFTRPQYSAGEVRTLRGIVRGLAKPRRG</sequence>
<accession>A0A916ZZV6</accession>
<comment type="similarity">
    <text evidence="1">Belongs to the class IV-like SAM-binding methyltransferase superfamily. RNA methyltransferase TrmH family.</text>
</comment>
<evidence type="ECO:0000256" key="4">
    <source>
        <dbReference type="ARBA" id="ARBA00022691"/>
    </source>
</evidence>
<protein>
    <submittedName>
        <fullName evidence="6">tRNA (Cytidine/uridine-2'-O-)-methyltransferase TrmJ</fullName>
    </submittedName>
</protein>
<comment type="caution">
    <text evidence="6">The sequence shown here is derived from an EMBL/GenBank/DDBJ whole genome shotgun (WGS) entry which is preliminary data.</text>
</comment>
<dbReference type="InterPro" id="IPR004384">
    <property type="entry name" value="RNA_MeTrfase_TrmJ/LasT"/>
</dbReference>
<keyword evidence="7" id="KW-1185">Reference proteome</keyword>
<dbReference type="Proteomes" id="UP000635071">
    <property type="component" value="Unassembled WGS sequence"/>
</dbReference>
<dbReference type="GO" id="GO:0003723">
    <property type="term" value="F:RNA binding"/>
    <property type="evidence" value="ECO:0007669"/>
    <property type="project" value="InterPro"/>
</dbReference>
<evidence type="ECO:0000256" key="2">
    <source>
        <dbReference type="ARBA" id="ARBA00022603"/>
    </source>
</evidence>
<dbReference type="RefSeq" id="WP_188764013.1">
    <property type="nucleotide sequence ID" value="NZ_BMJM01000014.1"/>
</dbReference>
<dbReference type="InterPro" id="IPR001537">
    <property type="entry name" value="SpoU_MeTrfase"/>
</dbReference>
<dbReference type="GO" id="GO:0002128">
    <property type="term" value="P:tRNA nucleoside ribose methylation"/>
    <property type="evidence" value="ECO:0007669"/>
    <property type="project" value="TreeGrafter"/>
</dbReference>